<dbReference type="InterPro" id="IPR050951">
    <property type="entry name" value="Retrovirus_Pol_polyprotein"/>
</dbReference>
<keyword evidence="3" id="KW-1185">Reference proteome</keyword>
<dbReference type="GO" id="GO:0015074">
    <property type="term" value="P:DNA integration"/>
    <property type="evidence" value="ECO:0007669"/>
    <property type="project" value="InterPro"/>
</dbReference>
<dbReference type="EMBL" id="VUJU01005194">
    <property type="protein sequence ID" value="KAF0751986.1"/>
    <property type="molecule type" value="Genomic_DNA"/>
</dbReference>
<dbReference type="SUPFAM" id="SSF53098">
    <property type="entry name" value="Ribonuclease H-like"/>
    <property type="match status" value="1"/>
</dbReference>
<evidence type="ECO:0000259" key="1">
    <source>
        <dbReference type="PROSITE" id="PS50994"/>
    </source>
</evidence>
<evidence type="ECO:0000313" key="3">
    <source>
        <dbReference type="Proteomes" id="UP000478052"/>
    </source>
</evidence>
<dbReference type="AlphaFoldDB" id="A0A6G0YAG0"/>
<sequence>MEELARSYCWLPTINVEIEVYAKSCKHCAEKQNNPPKCSISWTEKPIPWYRLHIDHAEPFMGSYFLILVDTYSKWLESKIVLSLSRKTTIKHLREIFSRLELPAVVVSYNGTATNGV</sequence>
<reference evidence="2 3" key="1">
    <citation type="submission" date="2019-08" db="EMBL/GenBank/DDBJ databases">
        <title>Whole genome of Aphis craccivora.</title>
        <authorList>
            <person name="Voronova N.V."/>
            <person name="Shulinski R.S."/>
            <person name="Bandarenka Y.V."/>
            <person name="Zhorov D.G."/>
            <person name="Warner D."/>
        </authorList>
    </citation>
    <scope>NUCLEOTIDE SEQUENCE [LARGE SCALE GENOMIC DNA]</scope>
    <source>
        <strain evidence="2">180601</strain>
        <tissue evidence="2">Whole Body</tissue>
    </source>
</reference>
<proteinExistence type="predicted"/>
<evidence type="ECO:0000313" key="2">
    <source>
        <dbReference type="EMBL" id="KAF0751986.1"/>
    </source>
</evidence>
<dbReference type="InterPro" id="IPR036397">
    <property type="entry name" value="RNaseH_sf"/>
</dbReference>
<protein>
    <submittedName>
        <fullName evidence="2">Integrase catalytic domain-containing protein</fullName>
    </submittedName>
</protein>
<dbReference type="PROSITE" id="PS50994">
    <property type="entry name" value="INTEGRASE"/>
    <property type="match status" value="1"/>
</dbReference>
<comment type="caution">
    <text evidence="2">The sequence shown here is derived from an EMBL/GenBank/DDBJ whole genome shotgun (WGS) entry which is preliminary data.</text>
</comment>
<dbReference type="InterPro" id="IPR012337">
    <property type="entry name" value="RNaseH-like_sf"/>
</dbReference>
<dbReference type="GO" id="GO:0003676">
    <property type="term" value="F:nucleic acid binding"/>
    <property type="evidence" value="ECO:0007669"/>
    <property type="project" value="InterPro"/>
</dbReference>
<dbReference type="PANTHER" id="PTHR37984">
    <property type="entry name" value="PROTEIN CBG26694"/>
    <property type="match status" value="1"/>
</dbReference>
<organism evidence="2 3">
    <name type="scientific">Aphis craccivora</name>
    <name type="common">Cowpea aphid</name>
    <dbReference type="NCBI Taxonomy" id="307492"/>
    <lineage>
        <taxon>Eukaryota</taxon>
        <taxon>Metazoa</taxon>
        <taxon>Ecdysozoa</taxon>
        <taxon>Arthropoda</taxon>
        <taxon>Hexapoda</taxon>
        <taxon>Insecta</taxon>
        <taxon>Pterygota</taxon>
        <taxon>Neoptera</taxon>
        <taxon>Paraneoptera</taxon>
        <taxon>Hemiptera</taxon>
        <taxon>Sternorrhyncha</taxon>
        <taxon>Aphidomorpha</taxon>
        <taxon>Aphidoidea</taxon>
        <taxon>Aphididae</taxon>
        <taxon>Aphidini</taxon>
        <taxon>Aphis</taxon>
        <taxon>Aphis</taxon>
    </lineage>
</organism>
<dbReference type="Gene3D" id="3.30.420.10">
    <property type="entry name" value="Ribonuclease H-like superfamily/Ribonuclease H"/>
    <property type="match status" value="1"/>
</dbReference>
<name>A0A6G0YAG0_APHCR</name>
<dbReference type="OrthoDB" id="6617089at2759"/>
<dbReference type="Proteomes" id="UP000478052">
    <property type="component" value="Unassembled WGS sequence"/>
</dbReference>
<dbReference type="PANTHER" id="PTHR37984:SF13">
    <property type="entry name" value="RIBONUCLEASE H"/>
    <property type="match status" value="1"/>
</dbReference>
<accession>A0A6G0YAG0</accession>
<gene>
    <name evidence="2" type="ORF">FWK35_00026325</name>
</gene>
<dbReference type="InterPro" id="IPR001584">
    <property type="entry name" value="Integrase_cat-core"/>
</dbReference>
<feature type="domain" description="Integrase catalytic" evidence="1">
    <location>
        <begin position="42"/>
        <end position="117"/>
    </location>
</feature>